<name>A0A167HDS6_CALVF</name>
<dbReference type="AlphaFoldDB" id="A0A167HDS6"/>
<feature type="compositionally biased region" description="Low complexity" evidence="1">
    <location>
        <begin position="15"/>
        <end position="31"/>
    </location>
</feature>
<proteinExistence type="predicted"/>
<keyword evidence="3" id="KW-1185">Reference proteome</keyword>
<evidence type="ECO:0000313" key="3">
    <source>
        <dbReference type="Proteomes" id="UP000076738"/>
    </source>
</evidence>
<accession>A0A167HDS6</accession>
<protein>
    <submittedName>
        <fullName evidence="2">Uncharacterized protein</fullName>
    </submittedName>
</protein>
<organism evidence="2 3">
    <name type="scientific">Calocera viscosa (strain TUFC12733)</name>
    <dbReference type="NCBI Taxonomy" id="1330018"/>
    <lineage>
        <taxon>Eukaryota</taxon>
        <taxon>Fungi</taxon>
        <taxon>Dikarya</taxon>
        <taxon>Basidiomycota</taxon>
        <taxon>Agaricomycotina</taxon>
        <taxon>Dacrymycetes</taxon>
        <taxon>Dacrymycetales</taxon>
        <taxon>Dacrymycetaceae</taxon>
        <taxon>Calocera</taxon>
    </lineage>
</organism>
<reference evidence="2 3" key="1">
    <citation type="journal article" date="2016" name="Mol. Biol. Evol.">
        <title>Comparative Genomics of Early-Diverging Mushroom-Forming Fungi Provides Insights into the Origins of Lignocellulose Decay Capabilities.</title>
        <authorList>
            <person name="Nagy L.G."/>
            <person name="Riley R."/>
            <person name="Tritt A."/>
            <person name="Adam C."/>
            <person name="Daum C."/>
            <person name="Floudas D."/>
            <person name="Sun H."/>
            <person name="Yadav J.S."/>
            <person name="Pangilinan J."/>
            <person name="Larsson K.H."/>
            <person name="Matsuura K."/>
            <person name="Barry K."/>
            <person name="Labutti K."/>
            <person name="Kuo R."/>
            <person name="Ohm R.A."/>
            <person name="Bhattacharya S.S."/>
            <person name="Shirouzu T."/>
            <person name="Yoshinaga Y."/>
            <person name="Martin F.M."/>
            <person name="Grigoriev I.V."/>
            <person name="Hibbett D.S."/>
        </authorList>
    </citation>
    <scope>NUCLEOTIDE SEQUENCE [LARGE SCALE GENOMIC DNA]</scope>
    <source>
        <strain evidence="2 3">TUFC12733</strain>
    </source>
</reference>
<feature type="region of interest" description="Disordered" evidence="1">
    <location>
        <begin position="1"/>
        <end position="109"/>
    </location>
</feature>
<evidence type="ECO:0000313" key="2">
    <source>
        <dbReference type="EMBL" id="KZO91519.1"/>
    </source>
</evidence>
<dbReference type="EMBL" id="KV417322">
    <property type="protein sequence ID" value="KZO91519.1"/>
    <property type="molecule type" value="Genomic_DNA"/>
</dbReference>
<evidence type="ECO:0000256" key="1">
    <source>
        <dbReference type="SAM" id="MobiDB-lite"/>
    </source>
</evidence>
<sequence length="109" mass="11560">MLSLRNGRRNLEFLSHASPQPAAKSKSSDSSCLGAIHPTTDPCRPTTQLRAQHCHPSPVISSPGGTAPRVPVQSPPPARPPELCHKSPEGAHQSRPRPRPGAELNQSVG</sequence>
<dbReference type="Proteomes" id="UP000076738">
    <property type="component" value="Unassembled WGS sequence"/>
</dbReference>
<gene>
    <name evidence="2" type="ORF">CALVIDRAFT_344931</name>
</gene>